<keyword evidence="1" id="KW-0347">Helicase</keyword>
<dbReference type="AlphaFoldDB" id="A0A4Y2J8U3"/>
<keyword evidence="1" id="KW-0547">Nucleotide-binding</keyword>
<keyword evidence="1" id="KW-0067">ATP-binding</keyword>
<dbReference type="Gene3D" id="3.40.50.300">
    <property type="entry name" value="P-loop containing nucleotide triphosphate hydrolases"/>
    <property type="match status" value="1"/>
</dbReference>
<dbReference type="InterPro" id="IPR010285">
    <property type="entry name" value="DNA_helicase_pif1-like_DEAD"/>
</dbReference>
<sequence>MAVVEINNATTGANLEIARYQMGRYIDSNEVVSRILHFIIHDRYPTDVHLSLHLEIGQRVYFIQDNAHERATQPPDTTLGLSVPTRQAHHTLDTDLLRETDYDINILRNIVETNKPRLTEDQRTAYEAGINLIAEGNGCILYLDAPGGTGKTLTTNLILAEIGSKPHIALAVASSG</sequence>
<accession>A0A4Y2J8U3</accession>
<keyword evidence="4" id="KW-1185">Reference proteome</keyword>
<evidence type="ECO:0000313" key="3">
    <source>
        <dbReference type="EMBL" id="GBM86450.1"/>
    </source>
</evidence>
<keyword evidence="1" id="KW-0234">DNA repair</keyword>
<dbReference type="EMBL" id="BGPR01003314">
    <property type="protein sequence ID" value="GBM86450.1"/>
    <property type="molecule type" value="Genomic_DNA"/>
</dbReference>
<dbReference type="OrthoDB" id="1728974at2759"/>
<dbReference type="InterPro" id="IPR027417">
    <property type="entry name" value="P-loop_NTPase"/>
</dbReference>
<protein>
    <recommendedName>
        <fullName evidence="1">ATP-dependent DNA helicase</fullName>
        <ecNumber evidence="1">5.6.2.3</ecNumber>
    </recommendedName>
</protein>
<proteinExistence type="inferred from homology"/>
<dbReference type="GO" id="GO:0043139">
    <property type="term" value="F:5'-3' DNA helicase activity"/>
    <property type="evidence" value="ECO:0007669"/>
    <property type="project" value="UniProtKB-EC"/>
</dbReference>
<keyword evidence="1" id="KW-0233">DNA recombination</keyword>
<dbReference type="GO" id="GO:0006310">
    <property type="term" value="P:DNA recombination"/>
    <property type="evidence" value="ECO:0007669"/>
    <property type="project" value="UniProtKB-KW"/>
</dbReference>
<reference evidence="3 4" key="1">
    <citation type="journal article" date="2019" name="Sci. Rep.">
        <title>Orb-weaving spider Araneus ventricosus genome elucidates the spidroin gene catalogue.</title>
        <authorList>
            <person name="Kono N."/>
            <person name="Nakamura H."/>
            <person name="Ohtoshi R."/>
            <person name="Moran D.A.P."/>
            <person name="Shinohara A."/>
            <person name="Yoshida Y."/>
            <person name="Fujiwara M."/>
            <person name="Mori M."/>
            <person name="Tomita M."/>
            <person name="Arakawa K."/>
        </authorList>
    </citation>
    <scope>NUCLEOTIDE SEQUENCE [LARGE SCALE GENOMIC DNA]</scope>
</reference>
<gene>
    <name evidence="3" type="ORF">AVEN_108459_1</name>
</gene>
<dbReference type="GO" id="GO:0016887">
    <property type="term" value="F:ATP hydrolysis activity"/>
    <property type="evidence" value="ECO:0007669"/>
    <property type="project" value="RHEA"/>
</dbReference>
<keyword evidence="1" id="KW-0227">DNA damage</keyword>
<evidence type="ECO:0000259" key="2">
    <source>
        <dbReference type="Pfam" id="PF05970"/>
    </source>
</evidence>
<organism evidence="3 4">
    <name type="scientific">Araneus ventricosus</name>
    <name type="common">Orbweaver spider</name>
    <name type="synonym">Epeira ventricosa</name>
    <dbReference type="NCBI Taxonomy" id="182803"/>
    <lineage>
        <taxon>Eukaryota</taxon>
        <taxon>Metazoa</taxon>
        <taxon>Ecdysozoa</taxon>
        <taxon>Arthropoda</taxon>
        <taxon>Chelicerata</taxon>
        <taxon>Arachnida</taxon>
        <taxon>Araneae</taxon>
        <taxon>Araneomorphae</taxon>
        <taxon>Entelegynae</taxon>
        <taxon>Araneoidea</taxon>
        <taxon>Araneidae</taxon>
        <taxon>Araneus</taxon>
    </lineage>
</organism>
<dbReference type="PANTHER" id="PTHR10492">
    <property type="match status" value="1"/>
</dbReference>
<dbReference type="Proteomes" id="UP000499080">
    <property type="component" value="Unassembled WGS sequence"/>
</dbReference>
<name>A0A4Y2J8U3_ARAVE</name>
<comment type="similarity">
    <text evidence="1">Belongs to the helicase family.</text>
</comment>
<dbReference type="SUPFAM" id="SSF52540">
    <property type="entry name" value="P-loop containing nucleoside triphosphate hydrolases"/>
    <property type="match status" value="1"/>
</dbReference>
<keyword evidence="1" id="KW-0378">Hydrolase</keyword>
<dbReference type="GO" id="GO:0006281">
    <property type="term" value="P:DNA repair"/>
    <property type="evidence" value="ECO:0007669"/>
    <property type="project" value="UniProtKB-KW"/>
</dbReference>
<feature type="domain" description="DNA helicase Pif1-like DEAD-box helicase" evidence="2">
    <location>
        <begin position="118"/>
        <end position="176"/>
    </location>
</feature>
<evidence type="ECO:0000256" key="1">
    <source>
        <dbReference type="RuleBase" id="RU363044"/>
    </source>
</evidence>
<comment type="catalytic activity">
    <reaction evidence="1">
        <text>ATP + H2O = ADP + phosphate + H(+)</text>
        <dbReference type="Rhea" id="RHEA:13065"/>
        <dbReference type="ChEBI" id="CHEBI:15377"/>
        <dbReference type="ChEBI" id="CHEBI:15378"/>
        <dbReference type="ChEBI" id="CHEBI:30616"/>
        <dbReference type="ChEBI" id="CHEBI:43474"/>
        <dbReference type="ChEBI" id="CHEBI:456216"/>
        <dbReference type="EC" id="5.6.2.3"/>
    </reaction>
</comment>
<evidence type="ECO:0000313" key="4">
    <source>
        <dbReference type="Proteomes" id="UP000499080"/>
    </source>
</evidence>
<dbReference type="GO" id="GO:0005524">
    <property type="term" value="F:ATP binding"/>
    <property type="evidence" value="ECO:0007669"/>
    <property type="project" value="UniProtKB-KW"/>
</dbReference>
<comment type="cofactor">
    <cofactor evidence="1">
        <name>Mg(2+)</name>
        <dbReference type="ChEBI" id="CHEBI:18420"/>
    </cofactor>
</comment>
<dbReference type="EC" id="5.6.2.3" evidence="1"/>
<dbReference type="Pfam" id="PF05970">
    <property type="entry name" value="PIF1"/>
    <property type="match status" value="1"/>
</dbReference>
<comment type="caution">
    <text evidence="3">The sequence shown here is derived from an EMBL/GenBank/DDBJ whole genome shotgun (WGS) entry which is preliminary data.</text>
</comment>
<dbReference type="GO" id="GO:0000723">
    <property type="term" value="P:telomere maintenance"/>
    <property type="evidence" value="ECO:0007669"/>
    <property type="project" value="InterPro"/>
</dbReference>